<dbReference type="RefSeq" id="WP_017824386.1">
    <property type="nucleotide sequence ID" value="NZ_KB403091.1"/>
</dbReference>
<feature type="compositionally biased region" description="Acidic residues" evidence="1">
    <location>
        <begin position="843"/>
        <end position="856"/>
    </location>
</feature>
<feature type="transmembrane region" description="Helical" evidence="2">
    <location>
        <begin position="668"/>
        <end position="688"/>
    </location>
</feature>
<evidence type="ECO:0000313" key="4">
    <source>
        <dbReference type="Proteomes" id="UP000019754"/>
    </source>
</evidence>
<feature type="transmembrane region" description="Helical" evidence="2">
    <location>
        <begin position="114"/>
        <end position="135"/>
    </location>
</feature>
<accession>A0A022KXF3</accession>
<feature type="transmembrane region" description="Helical" evidence="2">
    <location>
        <begin position="309"/>
        <end position="329"/>
    </location>
</feature>
<feature type="compositionally biased region" description="Basic and acidic residues" evidence="1">
    <location>
        <begin position="832"/>
        <end position="842"/>
    </location>
</feature>
<dbReference type="AlphaFoldDB" id="A0A022KXF3"/>
<feature type="transmembrane region" description="Helical" evidence="2">
    <location>
        <begin position="790"/>
        <end position="809"/>
    </location>
</feature>
<organism evidence="3 4">
    <name type="scientific">Brachybacterium muris UCD-AY4</name>
    <dbReference type="NCBI Taxonomy" id="1249481"/>
    <lineage>
        <taxon>Bacteria</taxon>
        <taxon>Bacillati</taxon>
        <taxon>Actinomycetota</taxon>
        <taxon>Actinomycetes</taxon>
        <taxon>Micrococcales</taxon>
        <taxon>Dermabacteraceae</taxon>
        <taxon>Brachybacterium</taxon>
    </lineage>
</organism>
<feature type="transmembrane region" description="Helical" evidence="2">
    <location>
        <begin position="437"/>
        <end position="457"/>
    </location>
</feature>
<keyword evidence="2" id="KW-0812">Transmembrane</keyword>
<dbReference type="STRING" id="1249481.D641_0100340"/>
<feature type="transmembrane region" description="Helical" evidence="2">
    <location>
        <begin position="694"/>
        <end position="713"/>
    </location>
</feature>
<feature type="transmembrane region" description="Helical" evidence="2">
    <location>
        <begin position="185"/>
        <end position="208"/>
    </location>
</feature>
<keyword evidence="4" id="KW-1185">Reference proteome</keyword>
<proteinExistence type="predicted"/>
<gene>
    <name evidence="3" type="ORF">D641_0100340</name>
</gene>
<dbReference type="HOGENOM" id="CLU_335780_0_0_11"/>
<keyword evidence="2" id="KW-1133">Transmembrane helix</keyword>
<comment type="caution">
    <text evidence="3">The sequence shown here is derived from an EMBL/GenBank/DDBJ whole genome shotgun (WGS) entry which is preliminary data.</text>
</comment>
<evidence type="ECO:0000313" key="3">
    <source>
        <dbReference type="EMBL" id="EYT50965.1"/>
    </source>
</evidence>
<evidence type="ECO:0000256" key="2">
    <source>
        <dbReference type="SAM" id="Phobius"/>
    </source>
</evidence>
<reference evidence="3 4" key="1">
    <citation type="journal article" date="2013" name="Genome Announc.">
        <title>Draft genome sequence of an Actinobacterium, Brachybacterium muris strain UCD-AY4.</title>
        <authorList>
            <person name="Lo J.R."/>
            <person name="Lang J.M."/>
            <person name="Darling A.E."/>
            <person name="Eisen J.A."/>
            <person name="Coil D.A."/>
        </authorList>
    </citation>
    <scope>NUCLEOTIDE SEQUENCE [LARGE SCALE GENOMIC DNA]</scope>
    <source>
        <strain evidence="3 4">UCD-AY4</strain>
    </source>
</reference>
<protein>
    <submittedName>
        <fullName evidence="3">Pyrophosphatase</fullName>
    </submittedName>
</protein>
<feature type="transmembrane region" description="Helical" evidence="2">
    <location>
        <begin position="612"/>
        <end position="634"/>
    </location>
</feature>
<feature type="transmembrane region" description="Helical" evidence="2">
    <location>
        <begin position="568"/>
        <end position="592"/>
    </location>
</feature>
<name>A0A022KXF3_9MICO</name>
<feature type="transmembrane region" description="Helical" evidence="2">
    <location>
        <begin position="284"/>
        <end position="303"/>
    </location>
</feature>
<dbReference type="EMBL" id="AORC01000002">
    <property type="protein sequence ID" value="EYT50965.1"/>
    <property type="molecule type" value="Genomic_DNA"/>
</dbReference>
<feature type="transmembrane region" description="Helical" evidence="2">
    <location>
        <begin position="517"/>
        <end position="547"/>
    </location>
</feature>
<feature type="region of interest" description="Disordered" evidence="1">
    <location>
        <begin position="817"/>
        <end position="856"/>
    </location>
</feature>
<feature type="transmembrane region" description="Helical" evidence="2">
    <location>
        <begin position="147"/>
        <end position="173"/>
    </location>
</feature>
<feature type="transmembrane region" description="Helical" evidence="2">
    <location>
        <begin position="478"/>
        <end position="511"/>
    </location>
</feature>
<feature type="compositionally biased region" description="Basic residues" evidence="1">
    <location>
        <begin position="70"/>
        <end position="80"/>
    </location>
</feature>
<dbReference type="Proteomes" id="UP000019754">
    <property type="component" value="Unassembled WGS sequence"/>
</dbReference>
<keyword evidence="2" id="KW-0472">Membrane</keyword>
<feature type="compositionally biased region" description="Acidic residues" evidence="1">
    <location>
        <begin position="56"/>
        <end position="66"/>
    </location>
</feature>
<evidence type="ECO:0000256" key="1">
    <source>
        <dbReference type="SAM" id="MobiDB-lite"/>
    </source>
</evidence>
<feature type="transmembrane region" description="Helical" evidence="2">
    <location>
        <begin position="763"/>
        <end position="784"/>
    </location>
</feature>
<feature type="transmembrane region" description="Helical" evidence="2">
    <location>
        <begin position="214"/>
        <end position="233"/>
    </location>
</feature>
<feature type="transmembrane region" description="Helical" evidence="2">
    <location>
        <begin position="13"/>
        <end position="34"/>
    </location>
</feature>
<sequence>MDLITQYPLGDDIAVTLLVLALLSLLALIAGAVVPGRLRRDGGLVGATSTEGDLDDDLDIDLDEDEPKGKRAVAPRKRSSRSASRVVPAESEDSDEVTDLVADPGLARRLGAQLSTIGVVTAGVGIPVAVLAYLVPGSTDQRILRAALLVAGLLLGPLAAWRGVALQVAALSVGPRRREALVGRLGALSITGALALGVLPVVIAVWFLREQASTALIALAAGVAISALAVRVCSAPLETAGAASAVLVGTDENDLEADAEDNLGAEHQLTARIVRHGGGRAADLVLLTVALAASGMILGVPVIAAEGILVVLLGLGAAMLTAAAAAVIPHRMPDGRERSSLRMNGLMPAVLGGSLTVAAAALWLPTQYKALRFGHVGMGSFTDPAVAGPEPLPREQMVPQIEQAVTDMGQWVSVTDDSRDAGAFLDVLTLHTVSPSAVVAGAIALGAVAALAALLLMDTTGERRSGTVLRAARTSRTGGALGTAAALGSTALTAAVALGLVLLVLVALSVLSAGVPGLALALVAYAGLGALVVTLGFAGSLAAPALLDRRGTSTAVREAAASAGTGPGTALLLVAALAALPLLGPIVAAVQAAPRAATVWEDRALHALTPQALPLLAGIGLGVVTVLLVTASLLDASRRAGAAAVVETRASMLASRDRVMLDDLTYGLRRAAITPLALAVLAPVVAGFGFGVSALPGFVAGLVLAAAGLGLWAHGSAAAMNGAADLIAAGRYGGPGSWGHSGALGGAVLTGVLRSSIGSVAPALLLTGTLVSAVAVPSMVGIVIDGSGPFLRWGVAVVALVIAGTCWVASATAPEVDLEDELEESSRPLFARRGEEDQREDTLDAMDWDDDSTDKR</sequence>
<feature type="transmembrane region" description="Helical" evidence="2">
    <location>
        <begin position="341"/>
        <end position="364"/>
    </location>
</feature>
<feature type="region of interest" description="Disordered" evidence="1">
    <location>
        <begin position="56"/>
        <end position="98"/>
    </location>
</feature>